<dbReference type="Pfam" id="PF00486">
    <property type="entry name" value="Trans_reg_C"/>
    <property type="match status" value="1"/>
</dbReference>
<feature type="repeat" description="TPR" evidence="4">
    <location>
        <begin position="369"/>
        <end position="402"/>
    </location>
</feature>
<dbReference type="InterPro" id="IPR001867">
    <property type="entry name" value="OmpR/PhoB-type_DNA-bd"/>
</dbReference>
<sequence>MPTSRFRLLDLLIDIPQQRVERDGMALEIGGLSFQLLAYLLAQGDRVVSFDDLITAVWAPAVVNEETVTQRIKLLRQALGDDGRNPRYVRSVRGRGYQLCALPQAVDAPPETLPIQPRSWRKPVAIMVALLFVVVVALLFFLRTPPPEIVAAAAPDIVSRAAYYASIGQRENNERAILLYQQALAATPENIAAKLGLSRAYSARVCLYNANAEWAMRAQELAEQVLKNSPNHAKAWADLAYAHDCMGRIDDAVHAYERAFALDSSDDASRSSAAYLYQEKGRLADALQTNLDMHGDSSRVRFREVQLAREFELLGFAAVAQAHYQRIYQLNPDNIFSNIAWPRFLFLQGRFAEAQAVLDQSLARNTERVDLYLLNGELALVRGDQASAARAFEQAARLRPQTSYPATLAALYTDPAPPAAWLAQRVVEVRASTNSAQAWPSDQLELVLLELAAGDQSAALATLEKAVVAGYSDKAYLQTSPLFHALTGSPGFASVIDTISRHIDAERQRVLAASWCPPEIRATP</sequence>
<dbReference type="InterPro" id="IPR051012">
    <property type="entry name" value="CellSynth/LPSAsmb/PSIAsmb"/>
</dbReference>
<evidence type="ECO:0000259" key="7">
    <source>
        <dbReference type="PROSITE" id="PS51755"/>
    </source>
</evidence>
<dbReference type="GO" id="GO:0003677">
    <property type="term" value="F:DNA binding"/>
    <property type="evidence" value="ECO:0007669"/>
    <property type="project" value="UniProtKB-UniRule"/>
</dbReference>
<evidence type="ECO:0000313" key="9">
    <source>
        <dbReference type="Proteomes" id="UP000291562"/>
    </source>
</evidence>
<organism evidence="8 9">
    <name type="scientific">Pseudolysobacter antarcticus</name>
    <dbReference type="NCBI Taxonomy" id="2511995"/>
    <lineage>
        <taxon>Bacteria</taxon>
        <taxon>Pseudomonadati</taxon>
        <taxon>Pseudomonadota</taxon>
        <taxon>Gammaproteobacteria</taxon>
        <taxon>Lysobacterales</taxon>
        <taxon>Rhodanobacteraceae</taxon>
        <taxon>Pseudolysobacter</taxon>
    </lineage>
</organism>
<dbReference type="PROSITE" id="PS51755">
    <property type="entry name" value="OMPR_PHOB"/>
    <property type="match status" value="1"/>
</dbReference>
<dbReference type="CDD" id="cd00383">
    <property type="entry name" value="trans_reg_C"/>
    <property type="match status" value="1"/>
</dbReference>
<feature type="repeat" description="TPR" evidence="4">
    <location>
        <begin position="233"/>
        <end position="266"/>
    </location>
</feature>
<dbReference type="GO" id="GO:0000160">
    <property type="term" value="P:phosphorelay signal transduction system"/>
    <property type="evidence" value="ECO:0007669"/>
    <property type="project" value="InterPro"/>
</dbReference>
<evidence type="ECO:0000256" key="3">
    <source>
        <dbReference type="ARBA" id="ARBA00023125"/>
    </source>
</evidence>
<keyword evidence="2 4" id="KW-0802">TPR repeat</keyword>
<keyword evidence="9" id="KW-1185">Reference proteome</keyword>
<dbReference type="GO" id="GO:0006355">
    <property type="term" value="P:regulation of DNA-templated transcription"/>
    <property type="evidence" value="ECO:0007669"/>
    <property type="project" value="InterPro"/>
</dbReference>
<evidence type="ECO:0000313" key="8">
    <source>
        <dbReference type="EMBL" id="QBB72373.1"/>
    </source>
</evidence>
<evidence type="ECO:0000256" key="2">
    <source>
        <dbReference type="ARBA" id="ARBA00022803"/>
    </source>
</evidence>
<keyword evidence="6" id="KW-0472">Membrane</keyword>
<dbReference type="AlphaFoldDB" id="A0A411HPF9"/>
<dbReference type="InterPro" id="IPR019734">
    <property type="entry name" value="TPR_rpt"/>
</dbReference>
<reference evidence="8 9" key="1">
    <citation type="submission" date="2019-01" db="EMBL/GenBank/DDBJ databases">
        <title>Pseudolysobacter antarctica gen. nov., sp. nov., isolated from Fildes Peninsula, Antarctica.</title>
        <authorList>
            <person name="Wei Z."/>
            <person name="Peng F."/>
        </authorList>
    </citation>
    <scope>NUCLEOTIDE SEQUENCE [LARGE SCALE GENOMIC DNA]</scope>
    <source>
        <strain evidence="8 9">AQ6-296</strain>
    </source>
</reference>
<dbReference type="Gene3D" id="1.25.40.10">
    <property type="entry name" value="Tetratricopeptide repeat domain"/>
    <property type="match status" value="2"/>
</dbReference>
<dbReference type="EMBL" id="CP035704">
    <property type="protein sequence ID" value="QBB72373.1"/>
    <property type="molecule type" value="Genomic_DNA"/>
</dbReference>
<dbReference type="InterPro" id="IPR036388">
    <property type="entry name" value="WH-like_DNA-bd_sf"/>
</dbReference>
<dbReference type="Pfam" id="PF13432">
    <property type="entry name" value="TPR_16"/>
    <property type="match status" value="2"/>
</dbReference>
<dbReference type="Gene3D" id="1.10.10.10">
    <property type="entry name" value="Winged helix-like DNA-binding domain superfamily/Winged helix DNA-binding domain"/>
    <property type="match status" value="1"/>
</dbReference>
<dbReference type="InterPro" id="IPR016032">
    <property type="entry name" value="Sig_transdc_resp-reg_C-effctor"/>
</dbReference>
<dbReference type="InterPro" id="IPR011990">
    <property type="entry name" value="TPR-like_helical_dom_sf"/>
</dbReference>
<gene>
    <name evidence="8" type="ORF">ELE36_19465</name>
</gene>
<proteinExistence type="predicted"/>
<dbReference type="RefSeq" id="WP_129836275.1">
    <property type="nucleotide sequence ID" value="NZ_CP035704.1"/>
</dbReference>
<protein>
    <submittedName>
        <fullName evidence="8">Tetratricopeptide repeat protein</fullName>
    </submittedName>
</protein>
<dbReference type="PANTHER" id="PTHR45586">
    <property type="entry name" value="TPR REPEAT-CONTAINING PROTEIN PA4667"/>
    <property type="match status" value="1"/>
</dbReference>
<dbReference type="PANTHER" id="PTHR45586:SF1">
    <property type="entry name" value="LIPOPOLYSACCHARIDE ASSEMBLY PROTEIN B"/>
    <property type="match status" value="1"/>
</dbReference>
<feature type="transmembrane region" description="Helical" evidence="6">
    <location>
        <begin position="124"/>
        <end position="142"/>
    </location>
</feature>
<feature type="DNA-binding region" description="OmpR/PhoB-type" evidence="5">
    <location>
        <begin position="3"/>
        <end position="101"/>
    </location>
</feature>
<dbReference type="SUPFAM" id="SSF48452">
    <property type="entry name" value="TPR-like"/>
    <property type="match status" value="1"/>
</dbReference>
<dbReference type="SMART" id="SM00862">
    <property type="entry name" value="Trans_reg_C"/>
    <property type="match status" value="1"/>
</dbReference>
<dbReference type="Proteomes" id="UP000291562">
    <property type="component" value="Chromosome"/>
</dbReference>
<dbReference type="SUPFAM" id="SSF46894">
    <property type="entry name" value="C-terminal effector domain of the bipartite response regulators"/>
    <property type="match status" value="1"/>
</dbReference>
<accession>A0A411HPF9</accession>
<name>A0A411HPF9_9GAMM</name>
<dbReference type="SMART" id="SM00028">
    <property type="entry name" value="TPR"/>
    <property type="match status" value="3"/>
</dbReference>
<evidence type="ECO:0000256" key="5">
    <source>
        <dbReference type="PROSITE-ProRule" id="PRU01091"/>
    </source>
</evidence>
<dbReference type="OrthoDB" id="5932494at2"/>
<keyword evidence="6" id="KW-0812">Transmembrane</keyword>
<keyword evidence="1" id="KW-0677">Repeat</keyword>
<dbReference type="KEGG" id="xbc:ELE36_19465"/>
<feature type="domain" description="OmpR/PhoB-type" evidence="7">
    <location>
        <begin position="3"/>
        <end position="101"/>
    </location>
</feature>
<evidence type="ECO:0000256" key="6">
    <source>
        <dbReference type="SAM" id="Phobius"/>
    </source>
</evidence>
<evidence type="ECO:0000256" key="1">
    <source>
        <dbReference type="ARBA" id="ARBA00022737"/>
    </source>
</evidence>
<keyword evidence="6" id="KW-1133">Transmembrane helix</keyword>
<dbReference type="PROSITE" id="PS50005">
    <property type="entry name" value="TPR"/>
    <property type="match status" value="2"/>
</dbReference>
<keyword evidence="3 5" id="KW-0238">DNA-binding</keyword>
<evidence type="ECO:0000256" key="4">
    <source>
        <dbReference type="PROSITE-ProRule" id="PRU00339"/>
    </source>
</evidence>